<dbReference type="PRINTS" id="PR00958">
    <property type="entry name" value="HOMSERKINASE"/>
</dbReference>
<accession>A0ABY7AND3</accession>
<keyword evidence="6 12" id="KW-0808">Transferase</keyword>
<dbReference type="Proteomes" id="UP001163726">
    <property type="component" value="Chromosome"/>
</dbReference>
<evidence type="ECO:0000256" key="10">
    <source>
        <dbReference type="ARBA" id="ARBA00022840"/>
    </source>
</evidence>
<dbReference type="SUPFAM" id="SSF55060">
    <property type="entry name" value="GHMP Kinase, C-terminal domain"/>
    <property type="match status" value="1"/>
</dbReference>
<evidence type="ECO:0000256" key="12">
    <source>
        <dbReference type="HAMAP-Rule" id="MF_00384"/>
    </source>
</evidence>
<keyword evidence="7 12" id="KW-0791">Threonine biosynthesis</keyword>
<dbReference type="PANTHER" id="PTHR20861:SF1">
    <property type="entry name" value="HOMOSERINE KINASE"/>
    <property type="match status" value="1"/>
</dbReference>
<evidence type="ECO:0000259" key="13">
    <source>
        <dbReference type="Pfam" id="PF00288"/>
    </source>
</evidence>
<dbReference type="InterPro" id="IPR006204">
    <property type="entry name" value="GHMP_kinase_N_dom"/>
</dbReference>
<gene>
    <name evidence="12 15" type="primary">thrB</name>
    <name evidence="15" type="ORF">OLW01_04530</name>
</gene>
<feature type="domain" description="GHMP kinase N-terminal" evidence="13">
    <location>
        <begin position="66"/>
        <end position="156"/>
    </location>
</feature>
<organism evidence="15 16">
    <name type="scientific">Catenovulum adriaticum</name>
    <dbReference type="NCBI Taxonomy" id="2984846"/>
    <lineage>
        <taxon>Bacteria</taxon>
        <taxon>Pseudomonadati</taxon>
        <taxon>Pseudomonadota</taxon>
        <taxon>Gammaproteobacteria</taxon>
        <taxon>Alteromonadales</taxon>
        <taxon>Alteromonadaceae</taxon>
        <taxon>Catenovulum</taxon>
    </lineage>
</organism>
<reference evidence="15" key="1">
    <citation type="submission" date="2022-10" db="EMBL/GenBank/DDBJ databases">
        <title>Catenovulum adriacola sp. nov. isolated in the Harbour of Susak.</title>
        <authorList>
            <person name="Schoch T."/>
            <person name="Reich S.J."/>
            <person name="Stoeferle S."/>
            <person name="Flaiz M."/>
            <person name="Kazda M."/>
            <person name="Riedel C.U."/>
            <person name="Duerre P."/>
        </authorList>
    </citation>
    <scope>NUCLEOTIDE SEQUENCE</scope>
    <source>
        <strain evidence="15">TS8</strain>
    </source>
</reference>
<dbReference type="NCBIfam" id="TIGR00191">
    <property type="entry name" value="thrB"/>
    <property type="match status" value="1"/>
</dbReference>
<protein>
    <recommendedName>
        <fullName evidence="4 12">Homoserine kinase</fullName>
        <shortName evidence="12">HK</shortName>
        <shortName evidence="12">HSK</shortName>
        <ecNumber evidence="3 12">2.7.1.39</ecNumber>
    </recommendedName>
</protein>
<comment type="similarity">
    <text evidence="2 12">Belongs to the GHMP kinase family. Homoserine kinase subfamily.</text>
</comment>
<keyword evidence="9 12" id="KW-0418">Kinase</keyword>
<dbReference type="GO" id="GO:0004413">
    <property type="term" value="F:homoserine kinase activity"/>
    <property type="evidence" value="ECO:0007669"/>
    <property type="project" value="UniProtKB-EC"/>
</dbReference>
<comment type="function">
    <text evidence="12">Catalyzes the ATP-dependent phosphorylation of L-homoserine to L-homoserine phosphate.</text>
</comment>
<dbReference type="PROSITE" id="PS00627">
    <property type="entry name" value="GHMP_KINASES_ATP"/>
    <property type="match status" value="1"/>
</dbReference>
<proteinExistence type="inferred from homology"/>
<evidence type="ECO:0000256" key="8">
    <source>
        <dbReference type="ARBA" id="ARBA00022741"/>
    </source>
</evidence>
<evidence type="ECO:0000256" key="4">
    <source>
        <dbReference type="ARBA" id="ARBA00017858"/>
    </source>
</evidence>
<keyword evidence="8 12" id="KW-0547">Nucleotide-binding</keyword>
<name>A0ABY7AND3_9ALTE</name>
<dbReference type="InterPro" id="IPR006203">
    <property type="entry name" value="GHMP_knse_ATP-bd_CS"/>
</dbReference>
<evidence type="ECO:0000256" key="7">
    <source>
        <dbReference type="ARBA" id="ARBA00022697"/>
    </source>
</evidence>
<keyword evidence="5 12" id="KW-0028">Amino-acid biosynthesis</keyword>
<comment type="pathway">
    <text evidence="1 12">Amino-acid biosynthesis; L-threonine biosynthesis; L-threonine from L-aspartate: step 4/5.</text>
</comment>
<evidence type="ECO:0000256" key="6">
    <source>
        <dbReference type="ARBA" id="ARBA00022679"/>
    </source>
</evidence>
<evidence type="ECO:0000256" key="9">
    <source>
        <dbReference type="ARBA" id="ARBA00022777"/>
    </source>
</evidence>
<dbReference type="InterPro" id="IPR000870">
    <property type="entry name" value="Homoserine_kinase"/>
</dbReference>
<dbReference type="InterPro" id="IPR020568">
    <property type="entry name" value="Ribosomal_Su5_D2-typ_SF"/>
</dbReference>
<evidence type="ECO:0000256" key="2">
    <source>
        <dbReference type="ARBA" id="ARBA00007370"/>
    </source>
</evidence>
<dbReference type="EC" id="2.7.1.39" evidence="3 12"/>
<dbReference type="NCBIfam" id="NF002288">
    <property type="entry name" value="PRK01212.1-4"/>
    <property type="match status" value="1"/>
</dbReference>
<dbReference type="PANTHER" id="PTHR20861">
    <property type="entry name" value="HOMOSERINE/4-DIPHOSPHOCYTIDYL-2-C-METHYL-D-ERYTHRITOL KINASE"/>
    <property type="match status" value="1"/>
</dbReference>
<keyword evidence="16" id="KW-1185">Reference proteome</keyword>
<dbReference type="InterPro" id="IPR014721">
    <property type="entry name" value="Ribsml_uS5_D2-typ_fold_subgr"/>
</dbReference>
<feature type="domain" description="GHMP kinase C-terminal" evidence="14">
    <location>
        <begin position="217"/>
        <end position="293"/>
    </location>
</feature>
<evidence type="ECO:0000313" key="15">
    <source>
        <dbReference type="EMBL" id="WAJ71077.1"/>
    </source>
</evidence>
<dbReference type="SUPFAM" id="SSF54211">
    <property type="entry name" value="Ribosomal protein S5 domain 2-like"/>
    <property type="match status" value="1"/>
</dbReference>
<keyword evidence="10 12" id="KW-0067">ATP-binding</keyword>
<dbReference type="InterPro" id="IPR036554">
    <property type="entry name" value="GHMP_kinase_C_sf"/>
</dbReference>
<dbReference type="EMBL" id="CP109965">
    <property type="protein sequence ID" value="WAJ71077.1"/>
    <property type="molecule type" value="Genomic_DNA"/>
</dbReference>
<dbReference type="Pfam" id="PF08544">
    <property type="entry name" value="GHMP_kinases_C"/>
    <property type="match status" value="1"/>
</dbReference>
<dbReference type="Pfam" id="PF00288">
    <property type="entry name" value="GHMP_kinases_N"/>
    <property type="match status" value="1"/>
</dbReference>
<keyword evidence="12" id="KW-0963">Cytoplasm</keyword>
<sequence length="317" mass="33987">MAVTAYAPASTGNVSLGFDILGLALAPIDGSLLGDRVSVVEETQAFSLENSGRFAHKLPEDPTQNIVYDCFLGFKAEMAELGIDVQPVKMKLEKNLPIGSGLGSSASSIVAALAALNGFYGNPLNSELLLRLMGKLEGQISGSIHYDNVAPCFLGGLQLMLESETQISLSLPTFDDWYWVICYSGASVSTAAAREILPAQYDKATTIEFGRQLAVFVDALHRGDRALAASMMKDVVAEPYRKSLLNNFDASRAYSLQQGALAFGISGSGPTVFAAVDNLNAANDIKSWLEQNYIQNENGFAHVCKVDTRGTQVLEDE</sequence>
<evidence type="ECO:0000256" key="3">
    <source>
        <dbReference type="ARBA" id="ARBA00012078"/>
    </source>
</evidence>
<dbReference type="InterPro" id="IPR013750">
    <property type="entry name" value="GHMP_kinase_C_dom"/>
</dbReference>
<evidence type="ECO:0000256" key="1">
    <source>
        <dbReference type="ARBA" id="ARBA00005015"/>
    </source>
</evidence>
<comment type="catalytic activity">
    <reaction evidence="11 12">
        <text>L-homoserine + ATP = O-phospho-L-homoserine + ADP + H(+)</text>
        <dbReference type="Rhea" id="RHEA:13985"/>
        <dbReference type="ChEBI" id="CHEBI:15378"/>
        <dbReference type="ChEBI" id="CHEBI:30616"/>
        <dbReference type="ChEBI" id="CHEBI:57476"/>
        <dbReference type="ChEBI" id="CHEBI:57590"/>
        <dbReference type="ChEBI" id="CHEBI:456216"/>
        <dbReference type="EC" id="2.7.1.39"/>
    </reaction>
</comment>
<dbReference type="HAMAP" id="MF_00384">
    <property type="entry name" value="Homoser_kinase"/>
    <property type="match status" value="1"/>
</dbReference>
<feature type="binding site" evidence="12">
    <location>
        <begin position="97"/>
        <end position="107"/>
    </location>
    <ligand>
        <name>ATP</name>
        <dbReference type="ChEBI" id="CHEBI:30616"/>
    </ligand>
</feature>
<evidence type="ECO:0000256" key="5">
    <source>
        <dbReference type="ARBA" id="ARBA00022605"/>
    </source>
</evidence>
<comment type="subcellular location">
    <subcellularLocation>
        <location evidence="12">Cytoplasm</location>
    </subcellularLocation>
</comment>
<evidence type="ECO:0000259" key="14">
    <source>
        <dbReference type="Pfam" id="PF08544"/>
    </source>
</evidence>
<dbReference type="PIRSF" id="PIRSF000676">
    <property type="entry name" value="Homoser_kin"/>
    <property type="match status" value="1"/>
</dbReference>
<evidence type="ECO:0000256" key="11">
    <source>
        <dbReference type="ARBA" id="ARBA00049375"/>
    </source>
</evidence>
<evidence type="ECO:0000313" key="16">
    <source>
        <dbReference type="Proteomes" id="UP001163726"/>
    </source>
</evidence>
<dbReference type="RefSeq" id="WP_268075541.1">
    <property type="nucleotide sequence ID" value="NZ_CP109965.1"/>
</dbReference>
<dbReference type="Gene3D" id="3.30.70.890">
    <property type="entry name" value="GHMP kinase, C-terminal domain"/>
    <property type="match status" value="1"/>
</dbReference>
<dbReference type="Gene3D" id="3.30.230.10">
    <property type="match status" value="1"/>
</dbReference>